<dbReference type="EMBL" id="GGEC01011987">
    <property type="protein sequence ID" value="MBW92470.1"/>
    <property type="molecule type" value="Transcribed_RNA"/>
</dbReference>
<reference evidence="1" key="1">
    <citation type="submission" date="2018-02" db="EMBL/GenBank/DDBJ databases">
        <title>Rhizophora mucronata_Transcriptome.</title>
        <authorList>
            <person name="Meera S.P."/>
            <person name="Sreeshan A."/>
            <person name="Augustine A."/>
        </authorList>
    </citation>
    <scope>NUCLEOTIDE SEQUENCE</scope>
    <source>
        <tissue evidence="1">Leaf</tissue>
    </source>
</reference>
<sequence length="115" mass="13197">MSSLKPPVISFSPRQRYSIEAQSPSPGKRLPENWLSAKLRTLNWVAFWQIWEGSEALREFEERFRTAMAGKLMLCGTEPVKSLKLKSRTSSLAIWKSDKGSESSRKLLERLRVLS</sequence>
<evidence type="ECO:0000313" key="1">
    <source>
        <dbReference type="EMBL" id="MBW92470.1"/>
    </source>
</evidence>
<proteinExistence type="predicted"/>
<accession>A0A2P2JG97</accession>
<name>A0A2P2JG97_RHIMU</name>
<protein>
    <submittedName>
        <fullName evidence="1">Uncharacterized protein</fullName>
    </submittedName>
</protein>
<dbReference type="AlphaFoldDB" id="A0A2P2JG97"/>
<organism evidence="1">
    <name type="scientific">Rhizophora mucronata</name>
    <name type="common">Asiatic mangrove</name>
    <dbReference type="NCBI Taxonomy" id="61149"/>
    <lineage>
        <taxon>Eukaryota</taxon>
        <taxon>Viridiplantae</taxon>
        <taxon>Streptophyta</taxon>
        <taxon>Embryophyta</taxon>
        <taxon>Tracheophyta</taxon>
        <taxon>Spermatophyta</taxon>
        <taxon>Magnoliopsida</taxon>
        <taxon>eudicotyledons</taxon>
        <taxon>Gunneridae</taxon>
        <taxon>Pentapetalae</taxon>
        <taxon>rosids</taxon>
        <taxon>fabids</taxon>
        <taxon>Malpighiales</taxon>
        <taxon>Rhizophoraceae</taxon>
        <taxon>Rhizophora</taxon>
    </lineage>
</organism>